<dbReference type="OrthoDB" id="5319015at2759"/>
<dbReference type="AlphaFoldDB" id="A0A3D8QJ86"/>
<accession>A0A3D8QJ86</accession>
<evidence type="ECO:0000256" key="1">
    <source>
        <dbReference type="SAM" id="MobiDB-lite"/>
    </source>
</evidence>
<evidence type="ECO:0000313" key="3">
    <source>
        <dbReference type="EMBL" id="RDW61883.1"/>
    </source>
</evidence>
<keyword evidence="4" id="KW-1185">Reference proteome</keyword>
<gene>
    <name evidence="3" type="ORF">DSM5745_10555</name>
</gene>
<dbReference type="PANTHER" id="PTHR38644:SF1">
    <property type="entry name" value="EXPRESSED PROTEIN"/>
    <property type="match status" value="1"/>
</dbReference>
<dbReference type="EMBL" id="PVWQ01000016">
    <property type="protein sequence ID" value="RDW61883.1"/>
    <property type="molecule type" value="Genomic_DNA"/>
</dbReference>
<dbReference type="Proteomes" id="UP000256690">
    <property type="component" value="Unassembled WGS sequence"/>
</dbReference>
<dbReference type="Pfam" id="PF23867">
    <property type="entry name" value="Mmc1_N"/>
    <property type="match status" value="1"/>
</dbReference>
<dbReference type="Pfam" id="PF23868">
    <property type="entry name" value="Mmc1_C"/>
    <property type="match status" value="1"/>
</dbReference>
<reference evidence="3 4" key="1">
    <citation type="journal article" date="2018" name="IMA Fungus">
        <title>IMA Genome-F 9: Draft genome sequence of Annulohypoxylon stygium, Aspergillus mulundensis, Berkeleyomyces basicola (syn. Thielaviopsis basicola), Ceratocystis smalleyi, two Cercospora beticola strains, Coleophoma cylindrospora, Fusarium fracticaudum, Phialophora cf. hyalina, and Morchella septimelata.</title>
        <authorList>
            <person name="Wingfield B.D."/>
            <person name="Bills G.F."/>
            <person name="Dong Y."/>
            <person name="Huang W."/>
            <person name="Nel W.J."/>
            <person name="Swalarsk-Parry B.S."/>
            <person name="Vaghefi N."/>
            <person name="Wilken P.M."/>
            <person name="An Z."/>
            <person name="de Beer Z.W."/>
            <person name="De Vos L."/>
            <person name="Chen L."/>
            <person name="Duong T.A."/>
            <person name="Gao Y."/>
            <person name="Hammerbacher A."/>
            <person name="Kikkert J.R."/>
            <person name="Li Y."/>
            <person name="Li H."/>
            <person name="Li K."/>
            <person name="Li Q."/>
            <person name="Liu X."/>
            <person name="Ma X."/>
            <person name="Naidoo K."/>
            <person name="Pethybridge S.J."/>
            <person name="Sun J."/>
            <person name="Steenkamp E.T."/>
            <person name="van der Nest M.A."/>
            <person name="van Wyk S."/>
            <person name="Wingfield M.J."/>
            <person name="Xiong C."/>
            <person name="Yue Q."/>
            <person name="Zhang X."/>
        </authorList>
    </citation>
    <scope>NUCLEOTIDE SEQUENCE [LARGE SCALE GENOMIC DNA]</scope>
    <source>
        <strain evidence="3 4">DSM 5745</strain>
    </source>
</reference>
<protein>
    <recommendedName>
        <fullName evidence="2">Mmc1 C-terminal domain-containing protein</fullName>
    </recommendedName>
</protein>
<dbReference type="GeneID" id="38120925"/>
<dbReference type="STRING" id="1810919.A0A3D8QJ86"/>
<feature type="domain" description="Mmc1 C-terminal" evidence="2">
    <location>
        <begin position="396"/>
        <end position="612"/>
    </location>
</feature>
<evidence type="ECO:0000313" key="4">
    <source>
        <dbReference type="Proteomes" id="UP000256690"/>
    </source>
</evidence>
<dbReference type="InterPro" id="IPR056196">
    <property type="entry name" value="Mmc1_C"/>
</dbReference>
<sequence>MPLKLRGSLPKSLPRRRDPTAKSVPPCPSCATTQGRRNLSTRRNLSSRRLRTQIQSPTIPIPRLHSLENTKLYSTAPTTAHTARHVPPRIRELYESLVQIQSVAPEQVNLSRLQLALRGLETEEPLVRVAVLGLNDVAAARKLVRLLLADPLKEKEDWEDMLNSVSENGELERGLLIRYGEVSESISNHLVPTISVPSQLLKNANLEILVTSLGTQTDMSRAQLTSDTFLVPTVTIQTSHTGRHNVVRYPVHRSIVCAEGVDGLLACSGLIAQADLRKEAGSIFAAVELGGSGPAINDNRIAFVDTNKAGEALDKFRESVRNVLVYERGWSNSGVQPVVDWLSAARTEPGILNSSLRSLIASLIDAAEQGVVTEETRRVQEQEEASVSDIVRANMDQTVSAWAEKSHTELHSALEEGFATKEWRGLAWWKLFWRVDDVGMITSEILEKKYLRRAEKDVIWTAGQLEQAGLQEPPAEEDPVTTATEPAVEDAEEVAEAENDSKNVAVAIVEPPKEEKEKLPWPTQIAQSRAQLIETTVPSLQAMAQRLVLFSISTTSLTTALSVLTSVSLPTASVYETGTIAAVGLIYSLRRQQRKWDAARTFWEEEVRDNGRTALRETEEQLRRTVREGGKVQLPVTAHEARKAIKQARDAFDNVH</sequence>
<proteinExistence type="predicted"/>
<feature type="region of interest" description="Disordered" evidence="1">
    <location>
        <begin position="1"/>
        <end position="50"/>
    </location>
</feature>
<dbReference type="RefSeq" id="XP_026599014.1">
    <property type="nucleotide sequence ID" value="XM_026752571.1"/>
</dbReference>
<comment type="caution">
    <text evidence="3">The sequence shown here is derived from an EMBL/GenBank/DDBJ whole genome shotgun (WGS) entry which is preliminary data.</text>
</comment>
<organism evidence="3 4">
    <name type="scientific">Aspergillus mulundensis</name>
    <dbReference type="NCBI Taxonomy" id="1810919"/>
    <lineage>
        <taxon>Eukaryota</taxon>
        <taxon>Fungi</taxon>
        <taxon>Dikarya</taxon>
        <taxon>Ascomycota</taxon>
        <taxon>Pezizomycotina</taxon>
        <taxon>Eurotiomycetes</taxon>
        <taxon>Eurotiomycetidae</taxon>
        <taxon>Eurotiales</taxon>
        <taxon>Aspergillaceae</taxon>
        <taxon>Aspergillus</taxon>
        <taxon>Aspergillus subgen. Nidulantes</taxon>
    </lineage>
</organism>
<name>A0A3D8QJ86_9EURO</name>
<evidence type="ECO:0000259" key="2">
    <source>
        <dbReference type="Pfam" id="PF23868"/>
    </source>
</evidence>
<dbReference type="PANTHER" id="PTHR38644">
    <property type="entry name" value="EXPRESSED PROTEIN"/>
    <property type="match status" value="1"/>
</dbReference>